<dbReference type="AlphaFoldDB" id="D7E5C2"/>
<dbReference type="EMBL" id="CP002059">
    <property type="protein sequence ID" value="ADI65482.1"/>
    <property type="molecule type" value="Genomic_DNA"/>
</dbReference>
<proteinExistence type="predicted"/>
<organism evidence="1 2">
    <name type="scientific">Nostoc azollae (strain 0708)</name>
    <name type="common">Anabaena azollae (strain 0708)</name>
    <dbReference type="NCBI Taxonomy" id="551115"/>
    <lineage>
        <taxon>Bacteria</taxon>
        <taxon>Bacillati</taxon>
        <taxon>Cyanobacteriota</taxon>
        <taxon>Cyanophyceae</taxon>
        <taxon>Nostocales</taxon>
        <taxon>Nostocaceae</taxon>
        <taxon>Trichormus</taxon>
    </lineage>
</organism>
<accession>D7E5C2</accession>
<dbReference type="Proteomes" id="UP000001511">
    <property type="component" value="Chromosome"/>
</dbReference>
<dbReference type="KEGG" id="naz:Aazo_3997"/>
<evidence type="ECO:0000313" key="2">
    <source>
        <dbReference type="Proteomes" id="UP000001511"/>
    </source>
</evidence>
<dbReference type="HOGENOM" id="CLU_2918080_0_0_3"/>
<name>D7E5C2_NOSA0</name>
<sequence length="61" mass="7253">MALKIPAFKKIQNKILMPVFIITVKIIYERFEVSRIIDNKKLGYQISFSPPRIKEIKNYLL</sequence>
<reference evidence="1 2" key="1">
    <citation type="journal article" date="2010" name="PLoS ONE">
        <title>Genome erosion in a nitrogen-fixing vertically transmitted endosymbiotic multicellular cyanobacterium.</title>
        <authorList>
            <person name="Ran L."/>
            <person name="Larsson J."/>
            <person name="Vigil-Stenman T."/>
            <person name="Nylander J.A."/>
            <person name="Ininbergs K."/>
            <person name="Zheng W.W."/>
            <person name="Lapidus A."/>
            <person name="Lowry S."/>
            <person name="Haselkorn R."/>
            <person name="Bergman B."/>
        </authorList>
    </citation>
    <scope>NUCLEOTIDE SEQUENCE [LARGE SCALE GENOMIC DNA]</scope>
    <source>
        <strain evidence="1 2">0708</strain>
    </source>
</reference>
<gene>
    <name evidence="1" type="ordered locus">Aazo_3997</name>
</gene>
<evidence type="ECO:0000313" key="1">
    <source>
        <dbReference type="EMBL" id="ADI65482.1"/>
    </source>
</evidence>
<protein>
    <submittedName>
        <fullName evidence="1">Uncharacterized protein</fullName>
    </submittedName>
</protein>
<keyword evidence="2" id="KW-1185">Reference proteome</keyword>